<name>A0A9D4SP77_RHISA</name>
<accession>A0A9D4SP77</accession>
<proteinExistence type="predicted"/>
<evidence type="ECO:0000313" key="1">
    <source>
        <dbReference type="EMBL" id="KAH7936346.1"/>
    </source>
</evidence>
<reference evidence="1" key="2">
    <citation type="submission" date="2021-09" db="EMBL/GenBank/DDBJ databases">
        <authorList>
            <person name="Jia N."/>
            <person name="Wang J."/>
            <person name="Shi W."/>
            <person name="Du L."/>
            <person name="Sun Y."/>
            <person name="Zhan W."/>
            <person name="Jiang J."/>
            <person name="Wang Q."/>
            <person name="Zhang B."/>
            <person name="Ji P."/>
            <person name="Sakyi L.B."/>
            <person name="Cui X."/>
            <person name="Yuan T."/>
            <person name="Jiang B."/>
            <person name="Yang W."/>
            <person name="Lam T.T.-Y."/>
            <person name="Chang Q."/>
            <person name="Ding S."/>
            <person name="Wang X."/>
            <person name="Zhu J."/>
            <person name="Ruan X."/>
            <person name="Zhao L."/>
            <person name="Wei J."/>
            <person name="Que T."/>
            <person name="Du C."/>
            <person name="Cheng J."/>
            <person name="Dai P."/>
            <person name="Han X."/>
            <person name="Huang E."/>
            <person name="Gao Y."/>
            <person name="Liu J."/>
            <person name="Shao H."/>
            <person name="Ye R."/>
            <person name="Li L."/>
            <person name="Wei W."/>
            <person name="Wang X."/>
            <person name="Wang C."/>
            <person name="Huo Q."/>
            <person name="Li W."/>
            <person name="Guo W."/>
            <person name="Chen H."/>
            <person name="Chen S."/>
            <person name="Zhou L."/>
            <person name="Zhou L."/>
            <person name="Ni X."/>
            <person name="Tian J."/>
            <person name="Zhou Y."/>
            <person name="Sheng Y."/>
            <person name="Liu T."/>
            <person name="Pan Y."/>
            <person name="Xia L."/>
            <person name="Li J."/>
            <person name="Zhao F."/>
            <person name="Cao W."/>
        </authorList>
    </citation>
    <scope>NUCLEOTIDE SEQUENCE</scope>
    <source>
        <strain evidence="1">Rsan-2018</strain>
        <tissue evidence="1">Larvae</tissue>
    </source>
</reference>
<sequence>MSELNQRSCVGSDATVFDTTPVTVSPASLIEEVFEIANSVPLPTRAWACHKVDVDGLRTITFCEVFMISEAATHPDGSAICANYSYYGAAPSRVIMKRVTLKTGQQKPWTVAQKPENKHKNRYADLLPCE</sequence>
<dbReference type="EMBL" id="JABSTV010001255">
    <property type="protein sequence ID" value="KAH7936346.1"/>
    <property type="molecule type" value="Genomic_DNA"/>
</dbReference>
<evidence type="ECO:0000313" key="2">
    <source>
        <dbReference type="Proteomes" id="UP000821837"/>
    </source>
</evidence>
<dbReference type="AlphaFoldDB" id="A0A9D4SP77"/>
<protein>
    <submittedName>
        <fullName evidence="1">Uncharacterized protein</fullName>
    </submittedName>
</protein>
<organism evidence="1 2">
    <name type="scientific">Rhipicephalus sanguineus</name>
    <name type="common">Brown dog tick</name>
    <name type="synonym">Ixodes sanguineus</name>
    <dbReference type="NCBI Taxonomy" id="34632"/>
    <lineage>
        <taxon>Eukaryota</taxon>
        <taxon>Metazoa</taxon>
        <taxon>Ecdysozoa</taxon>
        <taxon>Arthropoda</taxon>
        <taxon>Chelicerata</taxon>
        <taxon>Arachnida</taxon>
        <taxon>Acari</taxon>
        <taxon>Parasitiformes</taxon>
        <taxon>Ixodida</taxon>
        <taxon>Ixodoidea</taxon>
        <taxon>Ixodidae</taxon>
        <taxon>Rhipicephalinae</taxon>
        <taxon>Rhipicephalus</taxon>
        <taxon>Rhipicephalus</taxon>
    </lineage>
</organism>
<gene>
    <name evidence="1" type="ORF">HPB52_021552</name>
</gene>
<comment type="caution">
    <text evidence="1">The sequence shown here is derived from an EMBL/GenBank/DDBJ whole genome shotgun (WGS) entry which is preliminary data.</text>
</comment>
<reference evidence="1" key="1">
    <citation type="journal article" date="2020" name="Cell">
        <title>Large-Scale Comparative Analyses of Tick Genomes Elucidate Their Genetic Diversity and Vector Capacities.</title>
        <authorList>
            <consortium name="Tick Genome and Microbiome Consortium (TIGMIC)"/>
            <person name="Jia N."/>
            <person name="Wang J."/>
            <person name="Shi W."/>
            <person name="Du L."/>
            <person name="Sun Y."/>
            <person name="Zhan W."/>
            <person name="Jiang J.F."/>
            <person name="Wang Q."/>
            <person name="Zhang B."/>
            <person name="Ji P."/>
            <person name="Bell-Sakyi L."/>
            <person name="Cui X.M."/>
            <person name="Yuan T.T."/>
            <person name="Jiang B.G."/>
            <person name="Yang W.F."/>
            <person name="Lam T.T."/>
            <person name="Chang Q.C."/>
            <person name="Ding S.J."/>
            <person name="Wang X.J."/>
            <person name="Zhu J.G."/>
            <person name="Ruan X.D."/>
            <person name="Zhao L."/>
            <person name="Wei J.T."/>
            <person name="Ye R.Z."/>
            <person name="Que T.C."/>
            <person name="Du C.H."/>
            <person name="Zhou Y.H."/>
            <person name="Cheng J.X."/>
            <person name="Dai P.F."/>
            <person name="Guo W.B."/>
            <person name="Han X.H."/>
            <person name="Huang E.J."/>
            <person name="Li L.F."/>
            <person name="Wei W."/>
            <person name="Gao Y.C."/>
            <person name="Liu J.Z."/>
            <person name="Shao H.Z."/>
            <person name="Wang X."/>
            <person name="Wang C.C."/>
            <person name="Yang T.C."/>
            <person name="Huo Q.B."/>
            <person name="Li W."/>
            <person name="Chen H.Y."/>
            <person name="Chen S.E."/>
            <person name="Zhou L.G."/>
            <person name="Ni X.B."/>
            <person name="Tian J.H."/>
            <person name="Sheng Y."/>
            <person name="Liu T."/>
            <person name="Pan Y.S."/>
            <person name="Xia L.Y."/>
            <person name="Li J."/>
            <person name="Zhao F."/>
            <person name="Cao W.C."/>
        </authorList>
    </citation>
    <scope>NUCLEOTIDE SEQUENCE</scope>
    <source>
        <strain evidence="1">Rsan-2018</strain>
    </source>
</reference>
<dbReference type="Proteomes" id="UP000821837">
    <property type="component" value="Unassembled WGS sequence"/>
</dbReference>
<keyword evidence="2" id="KW-1185">Reference proteome</keyword>